<organism evidence="1">
    <name type="scientific">Siphoviridae sp. ct0Xn2</name>
    <dbReference type="NCBI Taxonomy" id="2826267"/>
    <lineage>
        <taxon>Viruses</taxon>
        <taxon>Duplodnaviria</taxon>
        <taxon>Heunggongvirae</taxon>
        <taxon>Uroviricota</taxon>
        <taxon>Caudoviricetes</taxon>
    </lineage>
</organism>
<proteinExistence type="predicted"/>
<sequence length="91" mass="10110">MPKHETFRATSTPPIRSHTSARVGFHYSVICSQGGMPSCTNGNGTCRKLRPLFNLQIPSKPVSIKDTHPRKEESMKKCLCQVVSTTYESSL</sequence>
<reference evidence="1" key="1">
    <citation type="journal article" date="2021" name="Proc. Natl. Acad. Sci. U.S.A.">
        <title>A Catalog of Tens of Thousands of Viruses from Human Metagenomes Reveals Hidden Associations with Chronic Diseases.</title>
        <authorList>
            <person name="Tisza M.J."/>
            <person name="Buck C.B."/>
        </authorList>
    </citation>
    <scope>NUCLEOTIDE SEQUENCE</scope>
    <source>
        <strain evidence="1">Ct0Xn2</strain>
    </source>
</reference>
<dbReference type="EMBL" id="BK014984">
    <property type="protein sequence ID" value="DAD85532.1"/>
    <property type="molecule type" value="Genomic_DNA"/>
</dbReference>
<accession>A0A8S5MTG5</accession>
<name>A0A8S5MTG5_9CAUD</name>
<evidence type="ECO:0000313" key="1">
    <source>
        <dbReference type="EMBL" id="DAD85532.1"/>
    </source>
</evidence>
<protein>
    <submittedName>
        <fullName evidence="1">Uncharacterized protein</fullName>
    </submittedName>
</protein>